<reference evidence="1 2" key="1">
    <citation type="journal article" date="2007" name="Nature">
        <title>Evolution of genes and genomes on the Drosophila phylogeny.</title>
        <authorList>
            <consortium name="Drosophila 12 Genomes Consortium"/>
            <person name="Clark A.G."/>
            <person name="Eisen M.B."/>
            <person name="Smith D.R."/>
            <person name="Bergman C.M."/>
            <person name="Oliver B."/>
            <person name="Markow T.A."/>
            <person name="Kaufman T.C."/>
            <person name="Kellis M."/>
            <person name="Gelbart W."/>
            <person name="Iyer V.N."/>
            <person name="Pollard D.A."/>
            <person name="Sackton T.B."/>
            <person name="Larracuente A.M."/>
            <person name="Singh N.D."/>
            <person name="Abad J.P."/>
            <person name="Abt D.N."/>
            <person name="Adryan B."/>
            <person name="Aguade M."/>
            <person name="Akashi H."/>
            <person name="Anderson W.W."/>
            <person name="Aquadro C.F."/>
            <person name="Ardell D.H."/>
            <person name="Arguello R."/>
            <person name="Artieri C.G."/>
            <person name="Barbash D.A."/>
            <person name="Barker D."/>
            <person name="Barsanti P."/>
            <person name="Batterham P."/>
            <person name="Batzoglou S."/>
            <person name="Begun D."/>
            <person name="Bhutkar A."/>
            <person name="Blanco E."/>
            <person name="Bosak S.A."/>
            <person name="Bradley R.K."/>
            <person name="Brand A.D."/>
            <person name="Brent M.R."/>
            <person name="Brooks A.N."/>
            <person name="Brown R.H."/>
            <person name="Butlin R.K."/>
            <person name="Caggese C."/>
            <person name="Calvi B.R."/>
            <person name="Bernardo de Carvalho A."/>
            <person name="Caspi A."/>
            <person name="Castrezana S."/>
            <person name="Celniker S.E."/>
            <person name="Chang J.L."/>
            <person name="Chapple C."/>
            <person name="Chatterji S."/>
            <person name="Chinwalla A."/>
            <person name="Civetta A."/>
            <person name="Clifton S.W."/>
            <person name="Comeron J.M."/>
            <person name="Costello J.C."/>
            <person name="Coyne J.A."/>
            <person name="Daub J."/>
            <person name="David R.G."/>
            <person name="Delcher A.L."/>
            <person name="Delehaunty K."/>
            <person name="Do C.B."/>
            <person name="Ebling H."/>
            <person name="Edwards K."/>
            <person name="Eickbush T."/>
            <person name="Evans J.D."/>
            <person name="Filipski A."/>
            <person name="Findeiss S."/>
            <person name="Freyhult E."/>
            <person name="Fulton L."/>
            <person name="Fulton R."/>
            <person name="Garcia A.C."/>
            <person name="Gardiner A."/>
            <person name="Garfield D.A."/>
            <person name="Garvin B.E."/>
            <person name="Gibson G."/>
            <person name="Gilbert D."/>
            <person name="Gnerre S."/>
            <person name="Godfrey J."/>
            <person name="Good R."/>
            <person name="Gotea V."/>
            <person name="Gravely B."/>
            <person name="Greenberg A.J."/>
            <person name="Griffiths-Jones S."/>
            <person name="Gross S."/>
            <person name="Guigo R."/>
            <person name="Gustafson E.A."/>
            <person name="Haerty W."/>
            <person name="Hahn M.W."/>
            <person name="Halligan D.L."/>
            <person name="Halpern A.L."/>
            <person name="Halter G.M."/>
            <person name="Han M.V."/>
            <person name="Heger A."/>
            <person name="Hillier L."/>
            <person name="Hinrichs A.S."/>
            <person name="Holmes I."/>
            <person name="Hoskins R.A."/>
            <person name="Hubisz M.J."/>
            <person name="Hultmark D."/>
            <person name="Huntley M.A."/>
            <person name="Jaffe D.B."/>
            <person name="Jagadeeshan S."/>
            <person name="Jeck W.R."/>
            <person name="Johnson J."/>
            <person name="Jones C.D."/>
            <person name="Jordan W.C."/>
            <person name="Karpen G.H."/>
            <person name="Kataoka E."/>
            <person name="Keightley P.D."/>
            <person name="Kheradpour P."/>
            <person name="Kirkness E.F."/>
            <person name="Koerich L.B."/>
            <person name="Kristiansen K."/>
            <person name="Kudrna D."/>
            <person name="Kulathinal R.J."/>
            <person name="Kumar S."/>
            <person name="Kwok R."/>
            <person name="Lander E."/>
            <person name="Langley C.H."/>
            <person name="Lapoint R."/>
            <person name="Lazzaro B.P."/>
            <person name="Lee S.J."/>
            <person name="Levesque L."/>
            <person name="Li R."/>
            <person name="Lin C.F."/>
            <person name="Lin M.F."/>
            <person name="Lindblad-Toh K."/>
            <person name="Llopart A."/>
            <person name="Long M."/>
            <person name="Low L."/>
            <person name="Lozovsky E."/>
            <person name="Lu J."/>
            <person name="Luo M."/>
            <person name="Machado C.A."/>
            <person name="Makalowski W."/>
            <person name="Marzo M."/>
            <person name="Matsuda M."/>
            <person name="Matzkin L."/>
            <person name="McAllister B."/>
            <person name="McBride C.S."/>
            <person name="McKernan B."/>
            <person name="McKernan K."/>
            <person name="Mendez-Lago M."/>
            <person name="Minx P."/>
            <person name="Mollenhauer M.U."/>
            <person name="Montooth K."/>
            <person name="Mount S.M."/>
            <person name="Mu X."/>
            <person name="Myers E."/>
            <person name="Negre B."/>
            <person name="Newfeld S."/>
            <person name="Nielsen R."/>
            <person name="Noor M.A."/>
            <person name="O'Grady P."/>
            <person name="Pachter L."/>
            <person name="Papaceit M."/>
            <person name="Parisi M.J."/>
            <person name="Parisi M."/>
            <person name="Parts L."/>
            <person name="Pedersen J.S."/>
            <person name="Pesole G."/>
            <person name="Phillippy A.M."/>
            <person name="Ponting C.P."/>
            <person name="Pop M."/>
            <person name="Porcelli D."/>
            <person name="Powell J.R."/>
            <person name="Prohaska S."/>
            <person name="Pruitt K."/>
            <person name="Puig M."/>
            <person name="Quesneville H."/>
            <person name="Ram K.R."/>
            <person name="Rand D."/>
            <person name="Rasmussen M.D."/>
            <person name="Reed L.K."/>
            <person name="Reenan R."/>
            <person name="Reily A."/>
            <person name="Remington K.A."/>
            <person name="Rieger T.T."/>
            <person name="Ritchie M.G."/>
            <person name="Robin C."/>
            <person name="Rogers Y.H."/>
            <person name="Rohde C."/>
            <person name="Rozas J."/>
            <person name="Rubenfield M.J."/>
            <person name="Ruiz A."/>
            <person name="Russo S."/>
            <person name="Salzberg S.L."/>
            <person name="Sanchez-Gracia A."/>
            <person name="Saranga D.J."/>
            <person name="Sato H."/>
            <person name="Schaeffer S.W."/>
            <person name="Schatz M.C."/>
            <person name="Schlenke T."/>
            <person name="Schwartz R."/>
            <person name="Segarra C."/>
            <person name="Singh R.S."/>
            <person name="Sirot L."/>
            <person name="Sirota M."/>
            <person name="Sisneros N.B."/>
            <person name="Smith C.D."/>
            <person name="Smith T.F."/>
            <person name="Spieth J."/>
            <person name="Stage D.E."/>
            <person name="Stark A."/>
            <person name="Stephan W."/>
            <person name="Strausberg R.L."/>
            <person name="Strempel S."/>
            <person name="Sturgill D."/>
            <person name="Sutton G."/>
            <person name="Sutton G.G."/>
            <person name="Tao W."/>
            <person name="Teichmann S."/>
            <person name="Tobari Y.N."/>
            <person name="Tomimura Y."/>
            <person name="Tsolas J.M."/>
            <person name="Valente V.L."/>
            <person name="Venter E."/>
            <person name="Venter J.C."/>
            <person name="Vicario S."/>
            <person name="Vieira F.G."/>
            <person name="Vilella A.J."/>
            <person name="Villasante A."/>
            <person name="Walenz B."/>
            <person name="Wang J."/>
            <person name="Wasserman M."/>
            <person name="Watts T."/>
            <person name="Wilson D."/>
            <person name="Wilson R.K."/>
            <person name="Wing R.A."/>
            <person name="Wolfner M.F."/>
            <person name="Wong A."/>
            <person name="Wong G.K."/>
            <person name="Wu C.I."/>
            <person name="Wu G."/>
            <person name="Yamamoto D."/>
            <person name="Yang H.P."/>
            <person name="Yang S.P."/>
            <person name="Yorke J.A."/>
            <person name="Yoshida K."/>
            <person name="Zdobnov E."/>
            <person name="Zhang P."/>
            <person name="Zhang Y."/>
            <person name="Zimin A.V."/>
            <person name="Baldwin J."/>
            <person name="Abdouelleil A."/>
            <person name="Abdulkadir J."/>
            <person name="Abebe A."/>
            <person name="Abera B."/>
            <person name="Abreu J."/>
            <person name="Acer S.C."/>
            <person name="Aftuck L."/>
            <person name="Alexander A."/>
            <person name="An P."/>
            <person name="Anderson E."/>
            <person name="Anderson S."/>
            <person name="Arachi H."/>
            <person name="Azer M."/>
            <person name="Bachantsang P."/>
            <person name="Barry A."/>
            <person name="Bayul T."/>
            <person name="Berlin A."/>
            <person name="Bessette D."/>
            <person name="Bloom T."/>
            <person name="Blye J."/>
            <person name="Boguslavskiy L."/>
            <person name="Bonnet C."/>
            <person name="Boukhgalter B."/>
            <person name="Bourzgui I."/>
            <person name="Brown A."/>
            <person name="Cahill P."/>
            <person name="Channer S."/>
            <person name="Cheshatsang Y."/>
            <person name="Chuda L."/>
            <person name="Citroen M."/>
            <person name="Collymore A."/>
            <person name="Cooke P."/>
            <person name="Costello M."/>
            <person name="D'Aco K."/>
            <person name="Daza R."/>
            <person name="De Haan G."/>
            <person name="DeGray S."/>
            <person name="DeMaso C."/>
            <person name="Dhargay N."/>
            <person name="Dooley K."/>
            <person name="Dooley E."/>
            <person name="Doricent M."/>
            <person name="Dorje P."/>
            <person name="Dorjee K."/>
            <person name="Dupes A."/>
            <person name="Elong R."/>
            <person name="Falk J."/>
            <person name="Farina A."/>
            <person name="Faro S."/>
            <person name="Ferguson D."/>
            <person name="Fisher S."/>
            <person name="Foley C.D."/>
            <person name="Franke A."/>
            <person name="Friedrich D."/>
            <person name="Gadbois L."/>
            <person name="Gearin G."/>
            <person name="Gearin C.R."/>
            <person name="Giannoukos G."/>
            <person name="Goode T."/>
            <person name="Graham J."/>
            <person name="Grandbois E."/>
            <person name="Grewal S."/>
            <person name="Gyaltsen K."/>
            <person name="Hafez N."/>
            <person name="Hagos B."/>
            <person name="Hall J."/>
            <person name="Henson C."/>
            <person name="Hollinger A."/>
            <person name="Honan T."/>
            <person name="Huard M.D."/>
            <person name="Hughes L."/>
            <person name="Hurhula B."/>
            <person name="Husby M.E."/>
            <person name="Kamat A."/>
            <person name="Kanga B."/>
            <person name="Kashin S."/>
            <person name="Khazanovich D."/>
            <person name="Kisner P."/>
            <person name="Lance K."/>
            <person name="Lara M."/>
            <person name="Lee W."/>
            <person name="Lennon N."/>
            <person name="Letendre F."/>
            <person name="LeVine R."/>
            <person name="Lipovsky A."/>
            <person name="Liu X."/>
            <person name="Liu J."/>
            <person name="Liu S."/>
            <person name="Lokyitsang T."/>
            <person name="Lokyitsang Y."/>
            <person name="Lubonja R."/>
            <person name="Lui A."/>
            <person name="MacDonald P."/>
            <person name="Magnisalis V."/>
            <person name="Maru K."/>
            <person name="Matthews C."/>
            <person name="McCusker W."/>
            <person name="McDonough S."/>
            <person name="Mehta T."/>
            <person name="Meldrim J."/>
            <person name="Meneus L."/>
            <person name="Mihai O."/>
            <person name="Mihalev A."/>
            <person name="Mihova T."/>
            <person name="Mittelman R."/>
            <person name="Mlenga V."/>
            <person name="Montmayeur A."/>
            <person name="Mulrain L."/>
            <person name="Navidi A."/>
            <person name="Naylor J."/>
            <person name="Negash T."/>
            <person name="Nguyen T."/>
            <person name="Nguyen N."/>
            <person name="Nicol R."/>
            <person name="Norbu C."/>
            <person name="Norbu N."/>
            <person name="Novod N."/>
            <person name="O'Neill B."/>
            <person name="Osman S."/>
            <person name="Markiewicz E."/>
            <person name="Oyono O.L."/>
            <person name="Patti C."/>
            <person name="Phunkhang P."/>
            <person name="Pierre F."/>
            <person name="Priest M."/>
            <person name="Raghuraman S."/>
            <person name="Rege F."/>
            <person name="Reyes R."/>
            <person name="Rise C."/>
            <person name="Rogov P."/>
            <person name="Ross K."/>
            <person name="Ryan E."/>
            <person name="Settipalli S."/>
            <person name="Shea T."/>
            <person name="Sherpa N."/>
            <person name="Shi L."/>
            <person name="Shih D."/>
            <person name="Sparrow T."/>
            <person name="Spaulding J."/>
            <person name="Stalker J."/>
            <person name="Stange-Thomann N."/>
            <person name="Stavropoulos S."/>
            <person name="Stone C."/>
            <person name="Strader C."/>
            <person name="Tesfaye S."/>
            <person name="Thomson T."/>
            <person name="Thoulutsang Y."/>
            <person name="Thoulutsang D."/>
            <person name="Topham K."/>
            <person name="Topping I."/>
            <person name="Tsamla T."/>
            <person name="Vassiliev H."/>
            <person name="Vo A."/>
            <person name="Wangchuk T."/>
            <person name="Wangdi T."/>
            <person name="Weiand M."/>
            <person name="Wilkinson J."/>
            <person name="Wilson A."/>
            <person name="Yadav S."/>
            <person name="Young G."/>
            <person name="Yu Q."/>
            <person name="Zembek L."/>
            <person name="Zhong D."/>
            <person name="Zimmer A."/>
            <person name="Zwirko Z."/>
            <person name="Jaffe D.B."/>
            <person name="Alvarez P."/>
            <person name="Brockman W."/>
            <person name="Butler J."/>
            <person name="Chin C."/>
            <person name="Gnerre S."/>
            <person name="Grabherr M."/>
            <person name="Kleber M."/>
            <person name="Mauceli E."/>
            <person name="MacCallum I."/>
        </authorList>
    </citation>
    <scope>NUCLEOTIDE SEQUENCE [LARGE SCALE GENOMIC DNA]</scope>
    <source>
        <strain evidence="2">Tucson 15010-1051.87</strain>
    </source>
</reference>
<dbReference type="AlphaFoldDB" id="B4LM33"/>
<dbReference type="STRING" id="7244.B4LM33"/>
<dbReference type="OrthoDB" id="368507at2759"/>
<organism evidence="1 2">
    <name type="scientific">Drosophila virilis</name>
    <name type="common">Fruit fly</name>
    <dbReference type="NCBI Taxonomy" id="7244"/>
    <lineage>
        <taxon>Eukaryota</taxon>
        <taxon>Metazoa</taxon>
        <taxon>Ecdysozoa</taxon>
        <taxon>Arthropoda</taxon>
        <taxon>Hexapoda</taxon>
        <taxon>Insecta</taxon>
        <taxon>Pterygota</taxon>
        <taxon>Neoptera</taxon>
        <taxon>Endopterygota</taxon>
        <taxon>Diptera</taxon>
        <taxon>Brachycera</taxon>
        <taxon>Muscomorpha</taxon>
        <taxon>Ephydroidea</taxon>
        <taxon>Drosophilidae</taxon>
        <taxon>Drosophila</taxon>
    </lineage>
</organism>
<accession>B4LM33</accession>
<dbReference type="PANTHER" id="PTHR33559">
    <property type="entry name" value="PROTEASOME ASSEMBLY CHAPERONE 4"/>
    <property type="match status" value="1"/>
</dbReference>
<dbReference type="KEGG" id="dvi:6626073"/>
<gene>
    <name evidence="1" type="primary">Dvir\GJ21227</name>
    <name evidence="1" type="ORF">Dvir_GJ21227</name>
</gene>
<dbReference type="GO" id="GO:0043248">
    <property type="term" value="P:proteasome assembly"/>
    <property type="evidence" value="ECO:0007669"/>
    <property type="project" value="InterPro"/>
</dbReference>
<protein>
    <recommendedName>
        <fullName evidence="3">Proteasome assembly chaperone 3</fullName>
    </recommendedName>
</protein>
<dbReference type="eggNOG" id="ENOG502S31R">
    <property type="taxonomic scope" value="Eukaryota"/>
</dbReference>
<dbReference type="InterPro" id="IPR032157">
    <property type="entry name" value="PAC4"/>
</dbReference>
<dbReference type="PANTHER" id="PTHR33559:SF1">
    <property type="entry name" value="PROTEASOME ASSEMBLY CHAPERONE 4"/>
    <property type="match status" value="1"/>
</dbReference>
<dbReference type="HOGENOM" id="CLU_138031_2_1_1"/>
<dbReference type="EMBL" id="CH940648">
    <property type="protein sequence ID" value="EDW59953.2"/>
    <property type="molecule type" value="Genomic_DNA"/>
</dbReference>
<keyword evidence="2" id="KW-1185">Reference proteome</keyword>
<name>B4LM33_DROVI</name>
<evidence type="ECO:0000313" key="2">
    <source>
        <dbReference type="Proteomes" id="UP000008792"/>
    </source>
</evidence>
<dbReference type="FunCoup" id="B4LM33">
    <property type="interactions" value="1"/>
</dbReference>
<dbReference type="Pfam" id="PF16093">
    <property type="entry name" value="PAC4"/>
    <property type="match status" value="1"/>
</dbReference>
<evidence type="ECO:0000313" key="1">
    <source>
        <dbReference type="EMBL" id="EDW59953.2"/>
    </source>
</evidence>
<dbReference type="Proteomes" id="UP000008792">
    <property type="component" value="Unassembled WGS sequence"/>
</dbReference>
<dbReference type="InParanoid" id="B4LM33"/>
<evidence type="ECO:0008006" key="3">
    <source>
        <dbReference type="Google" id="ProtNLM"/>
    </source>
</evidence>
<proteinExistence type="predicted"/>
<sequence>MESCAVLPTQQMEACGDAAKQQQMPLPAAGQAFTSHMAQLNAGALQITLRVLKMNGSTMLFLSGKDAERLDEFAIAMPARPPSQQIVSTTFMGESGQSDSVVLATKLSMRHRRQFYVSMNLQLDSMARSQFESALVSYMQNNLELFV</sequence>